<keyword evidence="3" id="KW-1185">Reference proteome</keyword>
<protein>
    <recommendedName>
        <fullName evidence="4">Tat pathway signal protein</fullName>
    </recommendedName>
</protein>
<name>A0A1V0A2L9_9ACTN</name>
<organism evidence="2 3">
    <name type="scientific">[Actinomadura] parvosata subsp. kistnae</name>
    <dbReference type="NCBI Taxonomy" id="1909395"/>
    <lineage>
        <taxon>Bacteria</taxon>
        <taxon>Bacillati</taxon>
        <taxon>Actinomycetota</taxon>
        <taxon>Actinomycetes</taxon>
        <taxon>Streptosporangiales</taxon>
        <taxon>Streptosporangiaceae</taxon>
        <taxon>Nonomuraea</taxon>
    </lineage>
</organism>
<evidence type="ECO:0000313" key="2">
    <source>
        <dbReference type="EMBL" id="AQZ64427.1"/>
    </source>
</evidence>
<dbReference type="KEGG" id="noa:BKM31_25835"/>
<dbReference type="STRING" id="1909395.BKM31_25835"/>
<sequence length="326" mass="36398">MDDLRSLRELRAVVPEPDEVWLAQGRRRLLRRMRGHGRGRRFGRALLLAGALGTAAAVALVAVRPQEPVPPVAPSQSPIVQLDADAVLARAADTVGRRKAAGVPRPTQWQYTKSLDKQPNGDTVETREQWMRYDGKQTAAFGEDGRLAVRDVPPDPGDDDLSPQQYDQKLRELPTDPKKLLAKVTKDRHWIDYPREEGVPHVVAPDADRAYGVIMLYLSRYGVMPPELESALFQALALIPGVRIEQGVTDAAGRSGLGVWRDTGRDDPSRRYRILDPRTYRYLGERTVWLRDEHLGGDPEPAFRKGSVWLTALVTSTIVDRPGERG</sequence>
<keyword evidence="1" id="KW-0812">Transmembrane</keyword>
<dbReference type="NCBIfam" id="NF038083">
    <property type="entry name" value="CU044_5270_fam"/>
    <property type="match status" value="1"/>
</dbReference>
<evidence type="ECO:0000256" key="1">
    <source>
        <dbReference type="SAM" id="Phobius"/>
    </source>
</evidence>
<keyword evidence="1" id="KW-0472">Membrane</keyword>
<gene>
    <name evidence="2" type="ORF">BKM31_25835</name>
</gene>
<dbReference type="Proteomes" id="UP000190797">
    <property type="component" value="Chromosome"/>
</dbReference>
<dbReference type="AlphaFoldDB" id="A0A1V0A2L9"/>
<feature type="transmembrane region" description="Helical" evidence="1">
    <location>
        <begin position="42"/>
        <end position="63"/>
    </location>
</feature>
<dbReference type="EMBL" id="CP017717">
    <property type="protein sequence ID" value="AQZ64427.1"/>
    <property type="molecule type" value="Genomic_DNA"/>
</dbReference>
<evidence type="ECO:0008006" key="4">
    <source>
        <dbReference type="Google" id="ProtNLM"/>
    </source>
</evidence>
<proteinExistence type="predicted"/>
<keyword evidence="1" id="KW-1133">Transmembrane helix</keyword>
<dbReference type="OrthoDB" id="3509545at2"/>
<reference evidence="3" key="1">
    <citation type="journal article" date="2017" name="Med. Chem. Commun.">
        <title>Nonomuraea sp. ATCC 55076 harbours the largest actinomycete chromosome to date and the kistamicin biosynthetic gene cluster.</title>
        <authorList>
            <person name="Nazari B."/>
            <person name="Forneris C.C."/>
            <person name="Gibson M.I."/>
            <person name="Moon K."/>
            <person name="Schramma K.R."/>
            <person name="Seyedsayamdost M.R."/>
        </authorList>
    </citation>
    <scope>NUCLEOTIDE SEQUENCE [LARGE SCALE GENOMIC DNA]</scope>
    <source>
        <strain evidence="3">ATCC 55076</strain>
    </source>
</reference>
<dbReference type="RefSeq" id="WP_080040629.1">
    <property type="nucleotide sequence ID" value="NZ_CP017717.1"/>
</dbReference>
<accession>A0A1V0A2L9</accession>
<evidence type="ECO:0000313" key="3">
    <source>
        <dbReference type="Proteomes" id="UP000190797"/>
    </source>
</evidence>
<dbReference type="InterPro" id="IPR047789">
    <property type="entry name" value="CU044_5270-like"/>
</dbReference>